<reference evidence="1" key="5">
    <citation type="journal article" date="2021" name="G3 (Bethesda)">
        <title>Aegilops tauschii genome assembly Aet v5.0 features greater sequence contiguity and improved annotation.</title>
        <authorList>
            <person name="Wang L."/>
            <person name="Zhu T."/>
            <person name="Rodriguez J.C."/>
            <person name="Deal K.R."/>
            <person name="Dubcovsky J."/>
            <person name="McGuire P.E."/>
            <person name="Lux T."/>
            <person name="Spannagl M."/>
            <person name="Mayer K.F.X."/>
            <person name="Baldrich P."/>
            <person name="Meyers B.C."/>
            <person name="Huo N."/>
            <person name="Gu Y.Q."/>
            <person name="Zhou H."/>
            <person name="Devos K.M."/>
            <person name="Bennetzen J.L."/>
            <person name="Unver T."/>
            <person name="Budak H."/>
            <person name="Gulick P.J."/>
            <person name="Galiba G."/>
            <person name="Kalapos B."/>
            <person name="Nelson D.R."/>
            <person name="Li P."/>
            <person name="You F.M."/>
            <person name="Luo M.C."/>
            <person name="Dvorak J."/>
        </authorList>
    </citation>
    <scope>NUCLEOTIDE SEQUENCE [LARGE SCALE GENOMIC DNA]</scope>
    <source>
        <strain evidence="1">cv. AL8/78</strain>
    </source>
</reference>
<reference evidence="1" key="4">
    <citation type="submission" date="2019-03" db="UniProtKB">
        <authorList>
            <consortium name="EnsemblPlants"/>
        </authorList>
    </citation>
    <scope>IDENTIFICATION</scope>
</reference>
<evidence type="ECO:0000313" key="1">
    <source>
        <dbReference type="EnsemblPlants" id="AET2Gv20218800.14"/>
    </source>
</evidence>
<dbReference type="Gramene" id="AET2Gv20218800.14">
    <property type="protein sequence ID" value="AET2Gv20218800.14"/>
    <property type="gene ID" value="AET2Gv20218800"/>
</dbReference>
<dbReference type="EnsemblPlants" id="AET2Gv20218800.10">
    <property type="protein sequence ID" value="AET2Gv20218800.10"/>
    <property type="gene ID" value="AET2Gv20218800"/>
</dbReference>
<dbReference type="GeneID" id="109749973"/>
<dbReference type="Gramene" id="AET2Gv20218800.13">
    <property type="protein sequence ID" value="AET2Gv20218800.13"/>
    <property type="gene ID" value="AET2Gv20218800"/>
</dbReference>
<dbReference type="EnsemblPlants" id="AET2Gv20218800.15">
    <property type="protein sequence ID" value="AET2Gv20218800.15"/>
    <property type="gene ID" value="AET2Gv20218800"/>
</dbReference>
<reference evidence="2" key="1">
    <citation type="journal article" date="2014" name="Science">
        <title>Ancient hybridizations among the ancestral genomes of bread wheat.</title>
        <authorList>
            <consortium name="International Wheat Genome Sequencing Consortium,"/>
            <person name="Marcussen T."/>
            <person name="Sandve S.R."/>
            <person name="Heier L."/>
            <person name="Spannagl M."/>
            <person name="Pfeifer M."/>
            <person name="Jakobsen K.S."/>
            <person name="Wulff B.B."/>
            <person name="Steuernagel B."/>
            <person name="Mayer K.F."/>
            <person name="Olsen O.A."/>
        </authorList>
    </citation>
    <scope>NUCLEOTIDE SEQUENCE [LARGE SCALE GENOMIC DNA]</scope>
    <source>
        <strain evidence="2">cv. AL8/78</strain>
    </source>
</reference>
<protein>
    <submittedName>
        <fullName evidence="1">Uncharacterized protein</fullName>
    </submittedName>
</protein>
<dbReference type="Gramene" id="AET2Gv20218800.10">
    <property type="protein sequence ID" value="AET2Gv20218800.10"/>
    <property type="gene ID" value="AET2Gv20218800"/>
</dbReference>
<dbReference type="EnsemblPlants" id="AET2Gv20218800.12">
    <property type="protein sequence ID" value="AET2Gv20218800.12"/>
    <property type="gene ID" value="AET2Gv20218800"/>
</dbReference>
<evidence type="ECO:0000313" key="2">
    <source>
        <dbReference type="Proteomes" id="UP000015105"/>
    </source>
</evidence>
<proteinExistence type="predicted"/>
<sequence length="120" mass="13153">MAVANFGNNVQTTIMLSKHFQDPPKDQEQMRLSLLFREDAEHAIKSPDKSLTHDSRVRVGAAVPVRMPCPNRTTALEKAIHGFADNLGDNVIVPTLGNCLRLCSMGIEGEPWRSGKTAAL</sequence>
<dbReference type="RefSeq" id="XP_073364097.1">
    <property type="nucleotide sequence ID" value="XM_073507996.1"/>
</dbReference>
<dbReference type="Gramene" id="AET2Gv20218800.2">
    <property type="protein sequence ID" value="AET2Gv20218800.2"/>
    <property type="gene ID" value="AET2Gv20218800"/>
</dbReference>
<dbReference type="Gramene" id="AET2Gv20218800.15">
    <property type="protein sequence ID" value="AET2Gv20218800.15"/>
    <property type="gene ID" value="AET2Gv20218800"/>
</dbReference>
<dbReference type="RefSeq" id="XP_073364098.1">
    <property type="nucleotide sequence ID" value="XM_073507997.1"/>
</dbReference>
<dbReference type="EnsemblPlants" id="AET2Gv20218800.13">
    <property type="protein sequence ID" value="AET2Gv20218800.13"/>
    <property type="gene ID" value="AET2Gv20218800"/>
</dbReference>
<dbReference type="AlphaFoldDB" id="A0A453APQ9"/>
<dbReference type="EnsemblPlants" id="AET2Gv20218800.2">
    <property type="protein sequence ID" value="AET2Gv20218800.2"/>
    <property type="gene ID" value="AET2Gv20218800"/>
</dbReference>
<dbReference type="Gramene" id="AET2Gv20218800.12">
    <property type="protein sequence ID" value="AET2Gv20218800.12"/>
    <property type="gene ID" value="AET2Gv20218800"/>
</dbReference>
<organism evidence="1 2">
    <name type="scientific">Aegilops tauschii subsp. strangulata</name>
    <name type="common">Goatgrass</name>
    <dbReference type="NCBI Taxonomy" id="200361"/>
    <lineage>
        <taxon>Eukaryota</taxon>
        <taxon>Viridiplantae</taxon>
        <taxon>Streptophyta</taxon>
        <taxon>Embryophyta</taxon>
        <taxon>Tracheophyta</taxon>
        <taxon>Spermatophyta</taxon>
        <taxon>Magnoliopsida</taxon>
        <taxon>Liliopsida</taxon>
        <taxon>Poales</taxon>
        <taxon>Poaceae</taxon>
        <taxon>BOP clade</taxon>
        <taxon>Pooideae</taxon>
        <taxon>Triticodae</taxon>
        <taxon>Triticeae</taxon>
        <taxon>Triticinae</taxon>
        <taxon>Aegilops</taxon>
    </lineage>
</organism>
<dbReference type="EnsemblPlants" id="AET2Gv20218800.14">
    <property type="protein sequence ID" value="AET2Gv20218800.14"/>
    <property type="gene ID" value="AET2Gv20218800"/>
</dbReference>
<reference evidence="2" key="2">
    <citation type="journal article" date="2017" name="Nat. Plants">
        <title>The Aegilops tauschii genome reveals multiple impacts of transposons.</title>
        <authorList>
            <person name="Zhao G."/>
            <person name="Zou C."/>
            <person name="Li K."/>
            <person name="Wang K."/>
            <person name="Li T."/>
            <person name="Gao L."/>
            <person name="Zhang X."/>
            <person name="Wang H."/>
            <person name="Yang Z."/>
            <person name="Liu X."/>
            <person name="Jiang W."/>
            <person name="Mao L."/>
            <person name="Kong X."/>
            <person name="Jiao Y."/>
            <person name="Jia J."/>
        </authorList>
    </citation>
    <scope>NUCLEOTIDE SEQUENCE [LARGE SCALE GENOMIC DNA]</scope>
    <source>
        <strain evidence="2">cv. AL8/78</strain>
    </source>
</reference>
<accession>A0A453APQ9</accession>
<dbReference type="Proteomes" id="UP000015105">
    <property type="component" value="Chromosome 2D"/>
</dbReference>
<name>A0A453APQ9_AEGTS</name>
<reference evidence="1" key="3">
    <citation type="journal article" date="2017" name="Nature">
        <title>Genome sequence of the progenitor of the wheat D genome Aegilops tauschii.</title>
        <authorList>
            <person name="Luo M.C."/>
            <person name="Gu Y.Q."/>
            <person name="Puiu D."/>
            <person name="Wang H."/>
            <person name="Twardziok S.O."/>
            <person name="Deal K.R."/>
            <person name="Huo N."/>
            <person name="Zhu T."/>
            <person name="Wang L."/>
            <person name="Wang Y."/>
            <person name="McGuire P.E."/>
            <person name="Liu S."/>
            <person name="Long H."/>
            <person name="Ramasamy R.K."/>
            <person name="Rodriguez J.C."/>
            <person name="Van S.L."/>
            <person name="Yuan L."/>
            <person name="Wang Z."/>
            <person name="Xia Z."/>
            <person name="Xiao L."/>
            <person name="Anderson O.D."/>
            <person name="Ouyang S."/>
            <person name="Liang Y."/>
            <person name="Zimin A.V."/>
            <person name="Pertea G."/>
            <person name="Qi P."/>
            <person name="Bennetzen J.L."/>
            <person name="Dai X."/>
            <person name="Dawson M.W."/>
            <person name="Muller H.G."/>
            <person name="Kugler K."/>
            <person name="Rivarola-Duarte L."/>
            <person name="Spannagl M."/>
            <person name="Mayer K.F.X."/>
            <person name="Lu F.H."/>
            <person name="Bevan M.W."/>
            <person name="Leroy P."/>
            <person name="Li P."/>
            <person name="You F.M."/>
            <person name="Sun Q."/>
            <person name="Liu Z."/>
            <person name="Lyons E."/>
            <person name="Wicker T."/>
            <person name="Salzberg S.L."/>
            <person name="Devos K.M."/>
            <person name="Dvorak J."/>
        </authorList>
    </citation>
    <scope>NUCLEOTIDE SEQUENCE [LARGE SCALE GENOMIC DNA]</scope>
    <source>
        <strain evidence="1">cv. AL8/78</strain>
    </source>
</reference>
<keyword evidence="2" id="KW-1185">Reference proteome</keyword>